<name>A0A927CHA8_9BACL</name>
<dbReference type="Proteomes" id="UP000632125">
    <property type="component" value="Unassembled WGS sequence"/>
</dbReference>
<dbReference type="EMBL" id="JACXIY010000002">
    <property type="protein sequence ID" value="MBD2867525.1"/>
    <property type="molecule type" value="Genomic_DNA"/>
</dbReference>
<dbReference type="AlphaFoldDB" id="A0A927CHA8"/>
<dbReference type="RefSeq" id="WP_190858124.1">
    <property type="nucleotide sequence ID" value="NZ_JACXIY010000002.1"/>
</dbReference>
<accession>A0A927CHA8</accession>
<sequence>MSTRKQTKGFLLGALAGGVIGSVTALLLAPKAGKELRQDISEGAQKVGGATAKVAGQVTDTTVSIAKQIGGQAAEFAGKTKLAATSVVSSVKGWNKSEGGQGIVINVKDTDAGLETSAIDAVEAGETEAAVSKEQ</sequence>
<evidence type="ECO:0000313" key="2">
    <source>
        <dbReference type="Proteomes" id="UP000632125"/>
    </source>
</evidence>
<organism evidence="1 2">
    <name type="scientific">Paenibacillus arenilitoris</name>
    <dbReference type="NCBI Taxonomy" id="2772299"/>
    <lineage>
        <taxon>Bacteria</taxon>
        <taxon>Bacillati</taxon>
        <taxon>Bacillota</taxon>
        <taxon>Bacilli</taxon>
        <taxon>Bacillales</taxon>
        <taxon>Paenibacillaceae</taxon>
        <taxon>Paenibacillus</taxon>
    </lineage>
</organism>
<dbReference type="Pfam" id="PF12732">
    <property type="entry name" value="YtxH"/>
    <property type="match status" value="1"/>
</dbReference>
<dbReference type="InterPro" id="IPR052928">
    <property type="entry name" value="Desiccation-related_membrane"/>
</dbReference>
<keyword evidence="2" id="KW-1185">Reference proteome</keyword>
<dbReference type="PANTHER" id="PTHR35792:SF2">
    <property type="entry name" value="GENERAL STRESS PROTEIN"/>
    <property type="match status" value="1"/>
</dbReference>
<gene>
    <name evidence="1" type="ORF">IDH41_02975</name>
</gene>
<dbReference type="PANTHER" id="PTHR35792">
    <property type="entry name" value="GENERAL STRESS PROTEIN"/>
    <property type="match status" value="1"/>
</dbReference>
<comment type="caution">
    <text evidence="1">The sequence shown here is derived from an EMBL/GenBank/DDBJ whole genome shotgun (WGS) entry which is preliminary data.</text>
</comment>
<protein>
    <submittedName>
        <fullName evidence="1">YtxH domain-containing protein</fullName>
    </submittedName>
</protein>
<reference evidence="1" key="1">
    <citation type="submission" date="2020-09" db="EMBL/GenBank/DDBJ databases">
        <title>A novel bacterium of genus Paenibacillus, isolated from South China Sea.</title>
        <authorList>
            <person name="Huang H."/>
            <person name="Mo K."/>
            <person name="Hu Y."/>
        </authorList>
    </citation>
    <scope>NUCLEOTIDE SEQUENCE</scope>
    <source>
        <strain evidence="1">IB182493</strain>
    </source>
</reference>
<evidence type="ECO:0000313" key="1">
    <source>
        <dbReference type="EMBL" id="MBD2867525.1"/>
    </source>
</evidence>
<dbReference type="InterPro" id="IPR024623">
    <property type="entry name" value="YtxH"/>
</dbReference>
<proteinExistence type="predicted"/>